<name>A0A2N3Y6K0_SACSN</name>
<sequence length="155" mass="17049">MTEWFELHVARPEIVPLSADQEKRLRDLVDVMIPANGSFPSGSSVVLDDERLAQALAYRPDLAEPLCRILDRVDDELLGSNPEQALADLARDSAPDFDSFGKLVAGAYLMSPVVKKTIGYPGQEAQTLADDTGQYLDMLMRVAERGPRFRPTSTG</sequence>
<reference evidence="1" key="1">
    <citation type="submission" date="2017-12" db="EMBL/GenBank/DDBJ databases">
        <title>Sequencing the genomes of 1000 Actinobacteria strains.</title>
        <authorList>
            <person name="Klenk H.-P."/>
        </authorList>
    </citation>
    <scope>NUCLEOTIDE SEQUENCE [LARGE SCALE GENOMIC DNA]</scope>
    <source>
        <strain evidence="1">DSM 44228</strain>
    </source>
</reference>
<dbReference type="STRING" id="994479.GCA_000194155_03135"/>
<dbReference type="OrthoDB" id="8447184at2"/>
<gene>
    <name evidence="1" type="ORF">A8926_6586</name>
</gene>
<dbReference type="RefSeq" id="WP_010696104.1">
    <property type="nucleotide sequence ID" value="NZ_CP061007.1"/>
</dbReference>
<dbReference type="AlphaFoldDB" id="A0A2N3Y6K0"/>
<evidence type="ECO:0000313" key="1">
    <source>
        <dbReference type="EMBL" id="PKW18495.1"/>
    </source>
</evidence>
<keyword evidence="2" id="KW-1185">Reference proteome</keyword>
<dbReference type="Proteomes" id="UP000233786">
    <property type="component" value="Unassembled WGS sequence"/>
</dbReference>
<protein>
    <submittedName>
        <fullName evidence="1">Uncharacterized protein</fullName>
    </submittedName>
</protein>
<organism evidence="1 2">
    <name type="scientific">Saccharopolyspora spinosa</name>
    <dbReference type="NCBI Taxonomy" id="60894"/>
    <lineage>
        <taxon>Bacteria</taxon>
        <taxon>Bacillati</taxon>
        <taxon>Actinomycetota</taxon>
        <taxon>Actinomycetes</taxon>
        <taxon>Pseudonocardiales</taxon>
        <taxon>Pseudonocardiaceae</taxon>
        <taxon>Saccharopolyspora</taxon>
    </lineage>
</organism>
<evidence type="ECO:0000313" key="2">
    <source>
        <dbReference type="Proteomes" id="UP000233786"/>
    </source>
</evidence>
<dbReference type="EMBL" id="PJNB01000001">
    <property type="protein sequence ID" value="PKW18495.1"/>
    <property type="molecule type" value="Genomic_DNA"/>
</dbReference>
<comment type="caution">
    <text evidence="1">The sequence shown here is derived from an EMBL/GenBank/DDBJ whole genome shotgun (WGS) entry which is preliminary data.</text>
</comment>
<accession>A0A2N3Y6K0</accession>
<proteinExistence type="predicted"/>